<dbReference type="PANTHER" id="PTHR33540:SF2">
    <property type="entry name" value="TRNA THREONYLCARBAMOYLADENOSINE BIOSYNTHESIS PROTEIN TSAE"/>
    <property type="match status" value="1"/>
</dbReference>
<dbReference type="GO" id="GO:0002949">
    <property type="term" value="P:tRNA threonylcarbamoyladenosine modification"/>
    <property type="evidence" value="ECO:0007669"/>
    <property type="project" value="InterPro"/>
</dbReference>
<dbReference type="GO" id="GO:0005737">
    <property type="term" value="C:cytoplasm"/>
    <property type="evidence" value="ECO:0007669"/>
    <property type="project" value="UniProtKB-SubCell"/>
</dbReference>
<evidence type="ECO:0000256" key="5">
    <source>
        <dbReference type="ARBA" id="ARBA00022694"/>
    </source>
</evidence>
<evidence type="ECO:0000256" key="3">
    <source>
        <dbReference type="ARBA" id="ARBA00019010"/>
    </source>
</evidence>
<evidence type="ECO:0000256" key="1">
    <source>
        <dbReference type="ARBA" id="ARBA00004496"/>
    </source>
</evidence>
<evidence type="ECO:0000313" key="11">
    <source>
        <dbReference type="EMBL" id="ASM78113.1"/>
    </source>
</evidence>
<evidence type="ECO:0000256" key="6">
    <source>
        <dbReference type="ARBA" id="ARBA00022723"/>
    </source>
</evidence>
<dbReference type="SUPFAM" id="SSF52540">
    <property type="entry name" value="P-loop containing nucleoside triphosphate hydrolases"/>
    <property type="match status" value="1"/>
</dbReference>
<keyword evidence="6" id="KW-0479">Metal-binding</keyword>
<name>A0A221KGZ5_VITFI</name>
<evidence type="ECO:0000256" key="7">
    <source>
        <dbReference type="ARBA" id="ARBA00022741"/>
    </source>
</evidence>
<proteinExistence type="inferred from homology"/>
<keyword evidence="7" id="KW-0547">Nucleotide-binding</keyword>
<dbReference type="GO" id="GO:0005524">
    <property type="term" value="F:ATP binding"/>
    <property type="evidence" value="ECO:0007669"/>
    <property type="project" value="UniProtKB-KW"/>
</dbReference>
<protein>
    <recommendedName>
        <fullName evidence="3">tRNA threonylcarbamoyladenosine biosynthesis protein TsaE</fullName>
    </recommendedName>
    <alternativeName>
        <fullName evidence="10">t(6)A37 threonylcarbamoyladenosine biosynthesis protein TsaE</fullName>
    </alternativeName>
</protein>
<gene>
    <name evidence="11" type="ORF">VITFI_CDS2335</name>
</gene>
<dbReference type="EMBL" id="CP022423">
    <property type="protein sequence ID" value="ASM78113.1"/>
    <property type="molecule type" value="Genomic_DNA"/>
</dbReference>
<comment type="subcellular location">
    <subcellularLocation>
        <location evidence="1">Cytoplasm</location>
    </subcellularLocation>
</comment>
<evidence type="ECO:0000256" key="8">
    <source>
        <dbReference type="ARBA" id="ARBA00022840"/>
    </source>
</evidence>
<dbReference type="Pfam" id="PF02367">
    <property type="entry name" value="TsaE"/>
    <property type="match status" value="1"/>
</dbReference>
<dbReference type="Proteomes" id="UP000199729">
    <property type="component" value="Chromosome"/>
</dbReference>
<keyword evidence="8" id="KW-0067">ATP-binding</keyword>
<comment type="similarity">
    <text evidence="2">Belongs to the TsaE family.</text>
</comment>
<accession>A0A221KGZ5</accession>
<keyword evidence="5" id="KW-0819">tRNA processing</keyword>
<dbReference type="Gene3D" id="3.40.50.300">
    <property type="entry name" value="P-loop containing nucleotide triphosphate hydrolases"/>
    <property type="match status" value="1"/>
</dbReference>
<keyword evidence="12" id="KW-1185">Reference proteome</keyword>
<organism evidence="11 12">
    <name type="scientific">Vitreoscilla filiformis</name>
    <dbReference type="NCBI Taxonomy" id="63"/>
    <lineage>
        <taxon>Bacteria</taxon>
        <taxon>Pseudomonadati</taxon>
        <taxon>Pseudomonadota</taxon>
        <taxon>Betaproteobacteria</taxon>
        <taxon>Neisseriales</taxon>
        <taxon>Neisseriaceae</taxon>
        <taxon>Vitreoscilla</taxon>
    </lineage>
</organism>
<evidence type="ECO:0000313" key="12">
    <source>
        <dbReference type="Proteomes" id="UP000199729"/>
    </source>
</evidence>
<dbReference type="KEGG" id="vff:VITFI_CDS2335"/>
<dbReference type="PANTHER" id="PTHR33540">
    <property type="entry name" value="TRNA THREONYLCARBAMOYLADENOSINE BIOSYNTHESIS PROTEIN TSAE"/>
    <property type="match status" value="1"/>
</dbReference>
<dbReference type="AlphaFoldDB" id="A0A221KGZ5"/>
<evidence type="ECO:0000256" key="4">
    <source>
        <dbReference type="ARBA" id="ARBA00022490"/>
    </source>
</evidence>
<dbReference type="RefSeq" id="WP_232476601.1">
    <property type="nucleotide sequence ID" value="NZ_CP022423.1"/>
</dbReference>
<evidence type="ECO:0000256" key="9">
    <source>
        <dbReference type="ARBA" id="ARBA00022842"/>
    </source>
</evidence>
<dbReference type="InterPro" id="IPR003442">
    <property type="entry name" value="T6A_TsaE"/>
</dbReference>
<reference evidence="11 12" key="1">
    <citation type="submission" date="2017-07" db="EMBL/GenBank/DDBJ databases">
        <title>Complete Genome Sequence of the cosmetic ferment Vitreoscilla filiformis (ATCC15551).</title>
        <authorList>
            <person name="Contreras S."/>
            <person name="Sagory-Zalkind P."/>
            <person name="Blanquart H."/>
            <person name="Iltis A."/>
            <person name="Morand S.C."/>
        </authorList>
    </citation>
    <scope>NUCLEOTIDE SEQUENCE [LARGE SCALE GENOMIC DNA]</scope>
    <source>
        <strain evidence="11 12">ATCC 15551</strain>
    </source>
</reference>
<dbReference type="GO" id="GO:0046872">
    <property type="term" value="F:metal ion binding"/>
    <property type="evidence" value="ECO:0007669"/>
    <property type="project" value="UniProtKB-KW"/>
</dbReference>
<keyword evidence="4" id="KW-0963">Cytoplasm</keyword>
<evidence type="ECO:0000256" key="2">
    <source>
        <dbReference type="ARBA" id="ARBA00007599"/>
    </source>
</evidence>
<sequence>MNHPPILETRRLHWPDEAACAHFAQTLAAQPDIVHARLELHGPLGAGKTTFVRHLLRALGVRGRIKSPTYTVMEPYRVTGPSGQPLDIAHFDFYRFTDPREWEDAGFRDVFAQPGLCLSEWADKAHPWLPPPDVSLHITLQPDDTRELHLCAHSPIGQRLLTLP</sequence>
<dbReference type="NCBIfam" id="TIGR00150">
    <property type="entry name" value="T6A_YjeE"/>
    <property type="match status" value="1"/>
</dbReference>
<evidence type="ECO:0000256" key="10">
    <source>
        <dbReference type="ARBA" id="ARBA00032441"/>
    </source>
</evidence>
<keyword evidence="9" id="KW-0460">Magnesium</keyword>
<dbReference type="InterPro" id="IPR027417">
    <property type="entry name" value="P-loop_NTPase"/>
</dbReference>